<comment type="caution">
    <text evidence="1">The sequence shown here is derived from an EMBL/GenBank/DDBJ whole genome shotgun (WGS) entry which is preliminary data.</text>
</comment>
<dbReference type="EMBL" id="LZRT01000115">
    <property type="protein sequence ID" value="OUM84983.1"/>
    <property type="molecule type" value="Genomic_DNA"/>
</dbReference>
<evidence type="ECO:0000313" key="1">
    <source>
        <dbReference type="EMBL" id="OUM84983.1"/>
    </source>
</evidence>
<organism evidence="1 2">
    <name type="scientific">Bacillus thermozeamaize</name>
    <dbReference type="NCBI Taxonomy" id="230954"/>
    <lineage>
        <taxon>Bacteria</taxon>
        <taxon>Bacillati</taxon>
        <taxon>Bacillota</taxon>
        <taxon>Bacilli</taxon>
        <taxon>Bacillales</taxon>
        <taxon>Bacillaceae</taxon>
        <taxon>Bacillus</taxon>
    </lineage>
</organism>
<sequence length="109" mass="12504">MKELILKDKATGKTYGVVIGDTFHKRVDSRIHRFRKLNAYGIQQNILDFLQDKGVQFVQVEETDTGNIYLAALADYIRRGVPIDEGHGQQVMLPLKYFEHAKSPHLAMF</sequence>
<accession>A0A1Y3PCD7</accession>
<gene>
    <name evidence="1" type="ORF">BAA01_11955</name>
</gene>
<name>A0A1Y3PCD7_9BACI</name>
<dbReference type="AlphaFoldDB" id="A0A1Y3PCD7"/>
<dbReference type="Proteomes" id="UP000196475">
    <property type="component" value="Unassembled WGS sequence"/>
</dbReference>
<evidence type="ECO:0000313" key="2">
    <source>
        <dbReference type="Proteomes" id="UP000196475"/>
    </source>
</evidence>
<reference evidence="2" key="1">
    <citation type="submission" date="2016-06" db="EMBL/GenBank/DDBJ databases">
        <authorList>
            <person name="Nascimento L."/>
            <person name="Pereira R.V."/>
            <person name="Martins L.F."/>
            <person name="Quaggio R.B."/>
            <person name="Silva A.M."/>
            <person name="Setubal J.C."/>
        </authorList>
    </citation>
    <scope>NUCLEOTIDE SEQUENCE [LARGE SCALE GENOMIC DNA]</scope>
</reference>
<protein>
    <submittedName>
        <fullName evidence="1">Uncharacterized protein</fullName>
    </submittedName>
</protein>
<proteinExistence type="predicted"/>